<dbReference type="InterPro" id="IPR001680">
    <property type="entry name" value="WD40_rpt"/>
</dbReference>
<dbReference type="Gene3D" id="2.130.10.10">
    <property type="entry name" value="YVTN repeat-like/Quinoprotein amine dehydrogenase"/>
    <property type="match status" value="1"/>
</dbReference>
<evidence type="ECO:0000256" key="2">
    <source>
        <dbReference type="ARBA" id="ARBA00022574"/>
    </source>
</evidence>
<keyword evidence="3" id="KW-0677">Repeat</keyword>
<feature type="region of interest" description="Disordered" evidence="5">
    <location>
        <begin position="345"/>
        <end position="385"/>
    </location>
</feature>
<evidence type="ECO:0000256" key="3">
    <source>
        <dbReference type="ARBA" id="ARBA00022737"/>
    </source>
</evidence>
<dbReference type="Proteomes" id="UP000827892">
    <property type="component" value="Chromosome IV"/>
</dbReference>
<evidence type="ECO:0000256" key="4">
    <source>
        <dbReference type="ARBA" id="ARBA00023242"/>
    </source>
</evidence>
<dbReference type="InterPro" id="IPR015943">
    <property type="entry name" value="WD40/YVTN_repeat-like_dom_sf"/>
</dbReference>
<proteinExistence type="predicted"/>
<organism evidence="6 7">
    <name type="scientific">Caenorhabditis briggsae</name>
    <dbReference type="NCBI Taxonomy" id="6238"/>
    <lineage>
        <taxon>Eukaryota</taxon>
        <taxon>Metazoa</taxon>
        <taxon>Ecdysozoa</taxon>
        <taxon>Nematoda</taxon>
        <taxon>Chromadorea</taxon>
        <taxon>Rhabditida</taxon>
        <taxon>Rhabditina</taxon>
        <taxon>Rhabditomorpha</taxon>
        <taxon>Rhabditoidea</taxon>
        <taxon>Rhabditidae</taxon>
        <taxon>Peloderinae</taxon>
        <taxon>Caenorhabditis</taxon>
    </lineage>
</organism>
<feature type="compositionally biased region" description="Basic and acidic residues" evidence="5">
    <location>
        <begin position="345"/>
        <end position="356"/>
    </location>
</feature>
<dbReference type="PANTHER" id="PTHR22652">
    <property type="entry name" value="NUCLEOPORIN NUP43"/>
    <property type="match status" value="1"/>
</dbReference>
<gene>
    <name evidence="6" type="ORF">L3Y34_005424</name>
</gene>
<evidence type="ECO:0000256" key="5">
    <source>
        <dbReference type="SAM" id="MobiDB-lite"/>
    </source>
</evidence>
<keyword evidence="4" id="KW-0539">Nucleus</keyword>
<protein>
    <submittedName>
        <fullName evidence="6">Uncharacterized protein</fullName>
    </submittedName>
</protein>
<accession>A0AAE9AHM2</accession>
<dbReference type="PANTHER" id="PTHR22652:SF0">
    <property type="entry name" value="NUCLEOPORIN NUP43"/>
    <property type="match status" value="1"/>
</dbReference>
<dbReference type="SMART" id="SM00320">
    <property type="entry name" value="WD40"/>
    <property type="match status" value="4"/>
</dbReference>
<evidence type="ECO:0000256" key="1">
    <source>
        <dbReference type="ARBA" id="ARBA00004123"/>
    </source>
</evidence>
<sequence length="407" mass="44438">MTVTIASNTDVFLNPQKTEAQQLMSAPVETMQHADVKLSKVLFTKDDSNSEILLLGKGRGRCVALWDRDDGIDPFRVLSIKNTDVDPNDACKMTDNRVCIGYADGSLAIFNTDKEDLALMSRIPSIHNGCASRAICLNGNAILSASSNGTLSSVDVETAKSTRIFSGQAGIRSICTTFSSNVAVAGDSNGQITFWDLRMDNSENATPSLDPIKTLIPSKKTLDPITALCSHPAQSNLISCGTDDGIIGLIDARNSRSASITSTYMVAKKGITQVMFHPTSNDSLLVSSLDGTLQRIDASGAPVAVGTRPQKDVIWLEGDLANSLRLESIRNDSIYPITSFDIHSDTREREETQRNERQRKKYQRTSSFPLLPNDPIDCSTQKKERSFPITNQSIISDLRTRQPLFSN</sequence>
<evidence type="ECO:0000313" key="7">
    <source>
        <dbReference type="Proteomes" id="UP000827892"/>
    </source>
</evidence>
<dbReference type="GO" id="GO:0005634">
    <property type="term" value="C:nucleus"/>
    <property type="evidence" value="ECO:0007669"/>
    <property type="project" value="UniProtKB-SubCell"/>
</dbReference>
<comment type="subcellular location">
    <subcellularLocation>
        <location evidence="1">Nucleus</location>
    </subcellularLocation>
</comment>
<evidence type="ECO:0000313" key="6">
    <source>
        <dbReference type="EMBL" id="ULT97592.1"/>
    </source>
</evidence>
<dbReference type="EMBL" id="CP090894">
    <property type="protein sequence ID" value="ULT97592.1"/>
    <property type="molecule type" value="Genomic_DNA"/>
</dbReference>
<dbReference type="AlphaFoldDB" id="A0AAE9AHM2"/>
<name>A0AAE9AHM2_CAEBR</name>
<reference evidence="6 7" key="1">
    <citation type="submission" date="2022-05" db="EMBL/GenBank/DDBJ databases">
        <title>Chromosome-level reference genomes for two strains of Caenorhabditis briggsae: an improved platform for comparative genomics.</title>
        <authorList>
            <person name="Stevens L."/>
            <person name="Andersen E.C."/>
        </authorList>
    </citation>
    <scope>NUCLEOTIDE SEQUENCE [LARGE SCALE GENOMIC DNA]</scope>
    <source>
        <strain evidence="6">QX1410_ONT</strain>
        <tissue evidence="6">Whole-organism</tissue>
    </source>
</reference>
<dbReference type="SUPFAM" id="SSF50978">
    <property type="entry name" value="WD40 repeat-like"/>
    <property type="match status" value="1"/>
</dbReference>
<keyword evidence="2" id="KW-0853">WD repeat</keyword>
<dbReference type="InterPro" id="IPR036322">
    <property type="entry name" value="WD40_repeat_dom_sf"/>
</dbReference>